<dbReference type="eggNOG" id="COG3344">
    <property type="taxonomic scope" value="Bacteria"/>
</dbReference>
<evidence type="ECO:0008006" key="3">
    <source>
        <dbReference type="Google" id="ProtNLM"/>
    </source>
</evidence>
<evidence type="ECO:0000313" key="2">
    <source>
        <dbReference type="Proteomes" id="UP000019591"/>
    </source>
</evidence>
<dbReference type="STRING" id="1286171.EAL2_c03340"/>
<dbReference type="AlphaFoldDB" id="W8THK8"/>
<dbReference type="KEGG" id="eac:EAL2_c03340"/>
<proteinExistence type="predicted"/>
<dbReference type="HOGENOM" id="CLU_2464435_0_0_9"/>
<reference evidence="1 2" key="1">
    <citation type="journal article" date="2014" name="Genome Announc.">
        <title>Complete Genome Sequence of Amino Acid-Utilizing Eubacterium acidaminophilum al-2 (DSM 3953).</title>
        <authorList>
            <person name="Poehlein A."/>
            <person name="Andreesen J.R."/>
            <person name="Daniel R."/>
        </authorList>
    </citation>
    <scope>NUCLEOTIDE SEQUENCE [LARGE SCALE GENOMIC DNA]</scope>
    <source>
        <strain evidence="1 2">DSM 3953</strain>
    </source>
</reference>
<keyword evidence="2" id="KW-1185">Reference proteome</keyword>
<dbReference type="EMBL" id="CP007452">
    <property type="protein sequence ID" value="AHM55637.1"/>
    <property type="molecule type" value="Genomic_DNA"/>
</dbReference>
<sequence>MNAVELMKRLWTKLVGYYRYYGVTDNTRAIRNFKDEVRRLLYKRLNRRSQKDSFNWYKYALFLKKFPLPAPRIYVSIYELRSHISYIM</sequence>
<dbReference type="Proteomes" id="UP000019591">
    <property type="component" value="Chromosome"/>
</dbReference>
<organism evidence="1 2">
    <name type="scientific">Peptoclostridium acidaminophilum DSM 3953</name>
    <dbReference type="NCBI Taxonomy" id="1286171"/>
    <lineage>
        <taxon>Bacteria</taxon>
        <taxon>Bacillati</taxon>
        <taxon>Bacillota</taxon>
        <taxon>Clostridia</taxon>
        <taxon>Peptostreptococcales</taxon>
        <taxon>Peptoclostridiaceae</taxon>
        <taxon>Peptoclostridium</taxon>
    </lineage>
</organism>
<protein>
    <recommendedName>
        <fullName evidence="3">Group II intron maturase-specific domain-containing protein</fullName>
    </recommendedName>
</protein>
<name>W8THK8_PEPAC</name>
<accession>W8THK8</accession>
<evidence type="ECO:0000313" key="1">
    <source>
        <dbReference type="EMBL" id="AHM55637.1"/>
    </source>
</evidence>
<gene>
    <name evidence="1" type="ORF">EAL2_c03340</name>
</gene>
<dbReference type="PATRIC" id="fig|1286171.3.peg.274"/>